<feature type="domain" description="G-protein coupled receptors family 1 profile" evidence="9">
    <location>
        <begin position="59"/>
        <end position="309"/>
    </location>
</feature>
<dbReference type="GO" id="GO:0060326">
    <property type="term" value="P:cell chemotaxis"/>
    <property type="evidence" value="ECO:0007669"/>
    <property type="project" value="TreeGrafter"/>
</dbReference>
<dbReference type="GO" id="GO:0016020">
    <property type="term" value="C:membrane"/>
    <property type="evidence" value="ECO:0007669"/>
    <property type="project" value="UniProtKB-SubCell"/>
</dbReference>
<evidence type="ECO:0000256" key="8">
    <source>
        <dbReference type="SAM" id="Phobius"/>
    </source>
</evidence>
<dbReference type="GO" id="GO:0007204">
    <property type="term" value="P:positive regulation of cytosolic calcium ion concentration"/>
    <property type="evidence" value="ECO:0007669"/>
    <property type="project" value="TreeGrafter"/>
</dbReference>
<dbReference type="GO" id="GO:0006955">
    <property type="term" value="P:immune response"/>
    <property type="evidence" value="ECO:0007669"/>
    <property type="project" value="TreeGrafter"/>
</dbReference>
<dbReference type="InterPro" id="IPR050119">
    <property type="entry name" value="CCR1-9-like"/>
</dbReference>
<evidence type="ECO:0000256" key="1">
    <source>
        <dbReference type="ARBA" id="ARBA00004141"/>
    </source>
</evidence>
<dbReference type="PROSITE" id="PS50262">
    <property type="entry name" value="G_PROTEIN_RECEP_F1_2"/>
    <property type="match status" value="1"/>
</dbReference>
<feature type="transmembrane region" description="Helical" evidence="8">
    <location>
        <begin position="155"/>
        <end position="174"/>
    </location>
</feature>
<evidence type="ECO:0000313" key="10">
    <source>
        <dbReference type="EMBL" id="AGY30762.1"/>
    </source>
</evidence>
<keyword evidence="2 8" id="KW-0812">Transmembrane</keyword>
<dbReference type="EMBL" id="KF703446">
    <property type="protein sequence ID" value="AGY30762.1"/>
    <property type="molecule type" value="Genomic_DNA"/>
</dbReference>
<feature type="transmembrane region" description="Helical" evidence="8">
    <location>
        <begin position="244"/>
        <end position="265"/>
    </location>
</feature>
<evidence type="ECO:0000259" key="9">
    <source>
        <dbReference type="PROSITE" id="PS50262"/>
    </source>
</evidence>
<protein>
    <submittedName>
        <fullName evidence="10">ORF74</fullName>
    </submittedName>
</protein>
<dbReference type="RefSeq" id="YP_010084443.1">
    <property type="nucleotide sequence ID" value="NC_055135.1"/>
</dbReference>
<dbReference type="Pfam" id="PF00001">
    <property type="entry name" value="7tm_1"/>
    <property type="match status" value="1"/>
</dbReference>
<comment type="subcellular location">
    <subcellularLocation>
        <location evidence="1">Membrane</location>
        <topology evidence="1">Multi-pass membrane protein</topology>
    </subcellularLocation>
</comment>
<evidence type="ECO:0000256" key="5">
    <source>
        <dbReference type="ARBA" id="ARBA00023136"/>
    </source>
</evidence>
<feature type="transmembrane region" description="Helical" evidence="8">
    <location>
        <begin position="48"/>
        <end position="67"/>
    </location>
</feature>
<feature type="transmembrane region" description="Helical" evidence="8">
    <location>
        <begin position="79"/>
        <end position="103"/>
    </location>
</feature>
<keyword evidence="5 8" id="KW-0472">Membrane</keyword>
<dbReference type="PANTHER" id="PTHR10489:SF932">
    <property type="entry name" value="G-PROTEIN COUPLED RECEPTORS FAMILY 1 PROFILE DOMAIN-CONTAINING PROTEIN"/>
    <property type="match status" value="1"/>
</dbReference>
<evidence type="ECO:0000256" key="4">
    <source>
        <dbReference type="ARBA" id="ARBA00023040"/>
    </source>
</evidence>
<evidence type="ECO:0000256" key="3">
    <source>
        <dbReference type="ARBA" id="ARBA00022989"/>
    </source>
</evidence>
<keyword evidence="7" id="KW-0807">Transducer</keyword>
<dbReference type="InterPro" id="IPR000276">
    <property type="entry name" value="GPCR_Rhodpsn"/>
</dbReference>
<keyword evidence="3 8" id="KW-1133">Transmembrane helix</keyword>
<sequence>MAGVDFTMDADLWNYSDYDFANYSVNITWDDTVCDAPQFLSPSLNACILGLIFLLNVIGNGTVTYIFCQHMALAKAVDVLLMGLCLNSLCLSVSLAITLAMHFLPTLTSGILCWTELFFYDLYLYLDIFSVVCISLLRFLLVAYSNSSWPKNPRFGCVLAAASLVVAAGLAGNACRYRSQVIDPNTGAAICYEDAGNATLEWKLHVRTVGVAVGFCLPLSLLILFYAMTWYVVKRTKLRAKRQVKGVIFSVVCLFFICCIPYQILNLVDTMLRRGMLSDSCRLRGALNVGLAFTSLLQALYSATVPVVYSCLGSLFRRRVYGMCSNIRRSLMSSSS</sequence>
<proteinExistence type="predicted"/>
<reference evidence="10 11" key="1">
    <citation type="journal article" date="2013" name="J. Virol.">
        <title>Next-Generation Sequence Analysis of the Genome of RFHVMn, the Macaque Homolog of Kaposi's Sarcoma (KS)-Associated Herpesvirus, from a KS-Like Tumor of a Pig-Tailed Macaque.</title>
        <authorList>
            <person name="Bruce A.G."/>
            <person name="Ryan J.T."/>
            <person name="Thomas M.J."/>
            <person name="Peng X."/>
            <person name="Grundhoff A."/>
            <person name="Tsai C.C."/>
            <person name="Rose T.M."/>
        </authorList>
    </citation>
    <scope>NUCLEOTIDE SEQUENCE [LARGE SCALE GENOMIC DNA]</scope>
    <source>
        <strain evidence="10">RFHVMnM78114</strain>
    </source>
</reference>
<dbReference type="SUPFAM" id="SSF81321">
    <property type="entry name" value="Family A G protein-coupled receptor-like"/>
    <property type="match status" value="1"/>
</dbReference>
<keyword evidence="11" id="KW-1185">Reference proteome</keyword>
<evidence type="ECO:0000256" key="2">
    <source>
        <dbReference type="ARBA" id="ARBA00022692"/>
    </source>
</evidence>
<name>U5NM54_9GAMA</name>
<dbReference type="KEGG" id="vg:65099429"/>
<feature type="transmembrane region" description="Helical" evidence="8">
    <location>
        <begin position="285"/>
        <end position="309"/>
    </location>
</feature>
<feature type="transmembrane region" description="Helical" evidence="8">
    <location>
        <begin position="123"/>
        <end position="143"/>
    </location>
</feature>
<dbReference type="Gene3D" id="1.20.1070.10">
    <property type="entry name" value="Rhodopsin 7-helix transmembrane proteins"/>
    <property type="match status" value="1"/>
</dbReference>
<dbReference type="PRINTS" id="PR00237">
    <property type="entry name" value="GPCRRHODOPSN"/>
</dbReference>
<keyword evidence="4" id="KW-0297">G-protein coupled receptor</keyword>
<keyword evidence="6" id="KW-0675">Receptor</keyword>
<dbReference type="GeneID" id="65099429"/>
<evidence type="ECO:0000256" key="6">
    <source>
        <dbReference type="ARBA" id="ARBA00023170"/>
    </source>
</evidence>
<dbReference type="InterPro" id="IPR017452">
    <property type="entry name" value="GPCR_Rhodpsn_7TM"/>
</dbReference>
<dbReference type="GO" id="GO:0019722">
    <property type="term" value="P:calcium-mediated signaling"/>
    <property type="evidence" value="ECO:0007669"/>
    <property type="project" value="TreeGrafter"/>
</dbReference>
<dbReference type="GO" id="GO:0019957">
    <property type="term" value="F:C-C chemokine binding"/>
    <property type="evidence" value="ECO:0007669"/>
    <property type="project" value="TreeGrafter"/>
</dbReference>
<organism evidence="10 11">
    <name type="scientific">Retroperitoneal fibromatosis-associated herpesvirus</name>
    <dbReference type="NCBI Taxonomy" id="111469"/>
    <lineage>
        <taxon>Viruses</taxon>
        <taxon>Duplodnaviria</taxon>
        <taxon>Heunggongvirae</taxon>
        <taxon>Peploviricota</taxon>
        <taxon>Herviviricetes</taxon>
        <taxon>Herpesvirales</taxon>
        <taxon>Orthoherpesviridae</taxon>
        <taxon>Gammaherpesvirinae</taxon>
        <taxon>Rhadinovirus</taxon>
        <taxon>Rhadinovirus macacinegamma8</taxon>
        <taxon>Macacine gammaherpesvirus 8</taxon>
    </lineage>
</organism>
<feature type="transmembrane region" description="Helical" evidence="8">
    <location>
        <begin position="209"/>
        <end position="232"/>
    </location>
</feature>
<evidence type="ECO:0000256" key="7">
    <source>
        <dbReference type="ARBA" id="ARBA00023224"/>
    </source>
</evidence>
<dbReference type="PANTHER" id="PTHR10489">
    <property type="entry name" value="CELL ADHESION MOLECULE"/>
    <property type="match status" value="1"/>
</dbReference>
<dbReference type="Proteomes" id="UP000134372">
    <property type="component" value="Segment"/>
</dbReference>
<dbReference type="GO" id="GO:0016493">
    <property type="term" value="F:C-C chemokine receptor activity"/>
    <property type="evidence" value="ECO:0007669"/>
    <property type="project" value="TreeGrafter"/>
</dbReference>
<accession>U5NM54</accession>
<evidence type="ECO:0000313" key="11">
    <source>
        <dbReference type="Proteomes" id="UP000134372"/>
    </source>
</evidence>